<dbReference type="Gene3D" id="1.10.287.1260">
    <property type="match status" value="1"/>
</dbReference>
<keyword evidence="1" id="KW-0812">Transmembrane</keyword>
<evidence type="ECO:0000313" key="2">
    <source>
        <dbReference type="EMBL" id="AKQ03470.1"/>
    </source>
</evidence>
<dbReference type="Pfam" id="PF05552">
    <property type="entry name" value="MS_channel_1st_1"/>
    <property type="match status" value="2"/>
</dbReference>
<name>A0A0H4T9M5_9BACT</name>
<keyword evidence="1" id="KW-0472">Membrane</keyword>
<feature type="transmembrane region" description="Helical" evidence="1">
    <location>
        <begin position="88"/>
        <end position="118"/>
    </location>
</feature>
<reference evidence="2" key="1">
    <citation type="journal article" date="2015" name="ISME J.">
        <title>Aquifer environment selects for microbial species cohorts in sediment and groundwater.</title>
        <authorList>
            <person name="Hug L.A."/>
            <person name="Thomas B.C."/>
            <person name="Brown C.T."/>
            <person name="Frischkorn K.R."/>
            <person name="Williams K.H."/>
            <person name="Tringe S.G."/>
            <person name="Banfield J.F."/>
        </authorList>
    </citation>
    <scope>NUCLEOTIDE SEQUENCE</scope>
</reference>
<feature type="transmembrane region" description="Helical" evidence="1">
    <location>
        <begin position="189"/>
        <end position="210"/>
    </location>
</feature>
<keyword evidence="1" id="KW-1133">Transmembrane helix</keyword>
<evidence type="ECO:0000256" key="1">
    <source>
        <dbReference type="SAM" id="Phobius"/>
    </source>
</evidence>
<dbReference type="PANTHER" id="PTHR30221">
    <property type="entry name" value="SMALL-CONDUCTANCE MECHANOSENSITIVE CHANNEL"/>
    <property type="match status" value="1"/>
</dbReference>
<dbReference type="PANTHER" id="PTHR30221:SF1">
    <property type="entry name" value="SMALL-CONDUCTANCE MECHANOSENSITIVE CHANNEL"/>
    <property type="match status" value="1"/>
</dbReference>
<feature type="transmembrane region" description="Helical" evidence="1">
    <location>
        <begin position="166"/>
        <end position="183"/>
    </location>
</feature>
<organism evidence="2">
    <name type="scientific">uncultured Microgenomates bacterium Rifle_16ft_4_minimus_38077</name>
    <dbReference type="NCBI Taxonomy" id="1665117"/>
    <lineage>
        <taxon>Bacteria</taxon>
        <taxon>Candidatus Microgenomatota</taxon>
        <taxon>environmental samples</taxon>
    </lineage>
</organism>
<dbReference type="InterPro" id="IPR008910">
    <property type="entry name" value="MSC_TM_helix"/>
</dbReference>
<feature type="transmembrane region" description="Helical" evidence="1">
    <location>
        <begin position="25"/>
        <end position="46"/>
    </location>
</feature>
<dbReference type="InterPro" id="IPR045275">
    <property type="entry name" value="MscS_archaea/bacteria_type"/>
</dbReference>
<proteinExistence type="predicted"/>
<dbReference type="EMBL" id="KT007014">
    <property type="protein sequence ID" value="AKQ03470.1"/>
    <property type="molecule type" value="Genomic_DNA"/>
</dbReference>
<protein>
    <submittedName>
        <fullName evidence="2">CmpX protein</fullName>
    </submittedName>
</protein>
<dbReference type="GO" id="GO:0008381">
    <property type="term" value="F:mechanosensitive monoatomic ion channel activity"/>
    <property type="evidence" value="ECO:0007669"/>
    <property type="project" value="InterPro"/>
</dbReference>
<sequence>MNGVLTWQQALISSWGQVWTSVLLILPRFLGAIVVFAIGLILAFWVKRLVIQFLKVVRFEKLAQSTGVDKYLKKADIKLSLVDLLGTVFEWIIILVFFLAVVDILGLSVVSTVLAQVLGYVPNVLASALIFAAGYIVAGFVDGLVRGALASVDHDAAKPVGRLARWVIIVVAAFAAIDQLQIARNFIATFFQGLTYTIVLVVGLSVGLGAKDLVAKILNDWYEKIRK</sequence>
<dbReference type="AlphaFoldDB" id="A0A0H4T9M5"/>
<feature type="transmembrane region" description="Helical" evidence="1">
    <location>
        <begin position="124"/>
        <end position="145"/>
    </location>
</feature>
<accession>A0A0H4T9M5</accession>